<evidence type="ECO:0000259" key="4">
    <source>
        <dbReference type="PROSITE" id="PS51891"/>
    </source>
</evidence>
<dbReference type="PROSITE" id="PS51891">
    <property type="entry name" value="CENP_V_GFA"/>
    <property type="match status" value="1"/>
</dbReference>
<evidence type="ECO:0000313" key="6">
    <source>
        <dbReference type="Proteomes" id="UP000310066"/>
    </source>
</evidence>
<gene>
    <name evidence="5" type="ORF">B0A54_15485</name>
</gene>
<keyword evidence="3" id="KW-0862">Zinc</keyword>
<comment type="similarity">
    <text evidence="1">Belongs to the Gfa family.</text>
</comment>
<protein>
    <recommendedName>
        <fullName evidence="4">CENP-V/GFA domain-containing protein</fullName>
    </recommendedName>
</protein>
<dbReference type="OrthoDB" id="3812833at2759"/>
<dbReference type="GO" id="GO:0046872">
    <property type="term" value="F:metal ion binding"/>
    <property type="evidence" value="ECO:0007669"/>
    <property type="project" value="UniProtKB-KW"/>
</dbReference>
<feature type="domain" description="CENP-V/GFA" evidence="4">
    <location>
        <begin position="14"/>
        <end position="127"/>
    </location>
</feature>
<evidence type="ECO:0000256" key="3">
    <source>
        <dbReference type="ARBA" id="ARBA00022833"/>
    </source>
</evidence>
<accession>A0A4U0UB71</accession>
<evidence type="ECO:0000256" key="1">
    <source>
        <dbReference type="ARBA" id="ARBA00005495"/>
    </source>
</evidence>
<dbReference type="SUPFAM" id="SSF51316">
    <property type="entry name" value="Mss4-like"/>
    <property type="match status" value="1"/>
</dbReference>
<keyword evidence="2" id="KW-0479">Metal-binding</keyword>
<dbReference type="Pfam" id="PF04828">
    <property type="entry name" value="GFA"/>
    <property type="match status" value="1"/>
</dbReference>
<reference evidence="5 6" key="1">
    <citation type="submission" date="2017-03" db="EMBL/GenBank/DDBJ databases">
        <title>Genomes of endolithic fungi from Antarctica.</title>
        <authorList>
            <person name="Coleine C."/>
            <person name="Masonjones S."/>
            <person name="Stajich J.E."/>
        </authorList>
    </citation>
    <scope>NUCLEOTIDE SEQUENCE [LARGE SCALE GENOMIC DNA]</scope>
    <source>
        <strain evidence="5 6">CCFEE 5311</strain>
    </source>
</reference>
<dbReference type="AlphaFoldDB" id="A0A4U0UB71"/>
<dbReference type="InterPro" id="IPR011057">
    <property type="entry name" value="Mss4-like_sf"/>
</dbReference>
<organism evidence="5 6">
    <name type="scientific">Friedmanniomyces endolithicus</name>
    <dbReference type="NCBI Taxonomy" id="329885"/>
    <lineage>
        <taxon>Eukaryota</taxon>
        <taxon>Fungi</taxon>
        <taxon>Dikarya</taxon>
        <taxon>Ascomycota</taxon>
        <taxon>Pezizomycotina</taxon>
        <taxon>Dothideomycetes</taxon>
        <taxon>Dothideomycetidae</taxon>
        <taxon>Mycosphaerellales</taxon>
        <taxon>Teratosphaeriaceae</taxon>
        <taxon>Friedmanniomyces</taxon>
    </lineage>
</organism>
<comment type="caution">
    <text evidence="5">The sequence shown here is derived from an EMBL/GenBank/DDBJ whole genome shotgun (WGS) entry which is preliminary data.</text>
</comment>
<dbReference type="GO" id="GO:0016846">
    <property type="term" value="F:carbon-sulfur lyase activity"/>
    <property type="evidence" value="ECO:0007669"/>
    <property type="project" value="InterPro"/>
</dbReference>
<evidence type="ECO:0000256" key="2">
    <source>
        <dbReference type="ARBA" id="ARBA00022723"/>
    </source>
</evidence>
<dbReference type="InterPro" id="IPR052355">
    <property type="entry name" value="CENP-V-like"/>
</dbReference>
<name>A0A4U0UB71_9PEZI</name>
<dbReference type="PANTHER" id="PTHR28620">
    <property type="entry name" value="CENTROMERE PROTEIN V"/>
    <property type="match status" value="1"/>
</dbReference>
<sequence>MSDQKEAANKPKQLNFSCHCGAIKVSVPGDPAPEHINECMCSNCRKHGAAWVYYPVEKVTITKTGPTKAYLWDEKICEFTWCEACGCTMYWYPTAIFPGGIKKMGINTRCIDNLDDLARVERRVTWDMV</sequence>
<dbReference type="Proteomes" id="UP000310066">
    <property type="component" value="Unassembled WGS sequence"/>
</dbReference>
<dbReference type="PANTHER" id="PTHR28620:SF1">
    <property type="entry name" value="CENP-V_GFA DOMAIN-CONTAINING PROTEIN"/>
    <property type="match status" value="1"/>
</dbReference>
<evidence type="ECO:0000313" key="5">
    <source>
        <dbReference type="EMBL" id="TKA32681.1"/>
    </source>
</evidence>
<dbReference type="Gene3D" id="2.170.150.70">
    <property type="match status" value="1"/>
</dbReference>
<dbReference type="InterPro" id="IPR006913">
    <property type="entry name" value="CENP-V/GFA"/>
</dbReference>
<dbReference type="EMBL" id="NAJP01000089">
    <property type="protein sequence ID" value="TKA32681.1"/>
    <property type="molecule type" value="Genomic_DNA"/>
</dbReference>
<proteinExistence type="inferred from homology"/>